<evidence type="ECO:0000256" key="2">
    <source>
        <dbReference type="ARBA" id="ARBA00004749"/>
    </source>
</evidence>
<proteinExistence type="inferred from homology"/>
<dbReference type="PANTHER" id="PTHR43876">
    <property type="entry name" value="UBIQUINONE BIOSYNTHESIS MONOOXYGENASE COQ6, MITOCHONDRIAL"/>
    <property type="match status" value="1"/>
</dbReference>
<comment type="pathway">
    <text evidence="2">Cofactor biosynthesis; ubiquinone biosynthesis.</text>
</comment>
<dbReference type="InterPro" id="IPR002938">
    <property type="entry name" value="FAD-bd"/>
</dbReference>
<organism evidence="9 10">
    <name type="scientific">Lacimicrobium alkaliphilum</name>
    <dbReference type="NCBI Taxonomy" id="1526571"/>
    <lineage>
        <taxon>Bacteria</taxon>
        <taxon>Pseudomonadati</taxon>
        <taxon>Pseudomonadota</taxon>
        <taxon>Gammaproteobacteria</taxon>
        <taxon>Alteromonadales</taxon>
        <taxon>Alteromonadaceae</taxon>
        <taxon>Lacimicrobium</taxon>
    </lineage>
</organism>
<keyword evidence="7" id="KW-0503">Monooxygenase</keyword>
<evidence type="ECO:0000256" key="7">
    <source>
        <dbReference type="ARBA" id="ARBA00023033"/>
    </source>
</evidence>
<dbReference type="Proteomes" id="UP000614272">
    <property type="component" value="Unassembled WGS sequence"/>
</dbReference>
<evidence type="ECO:0000259" key="8">
    <source>
        <dbReference type="Pfam" id="PF01494"/>
    </source>
</evidence>
<dbReference type="PRINTS" id="PR00420">
    <property type="entry name" value="RNGMNOXGNASE"/>
</dbReference>
<protein>
    <submittedName>
        <fullName evidence="9">2-octaprenyl-3-methyl-6-methoxy-1,4-benzoquinol hydroxylase</fullName>
    </submittedName>
</protein>
<keyword evidence="10" id="KW-1185">Reference proteome</keyword>
<dbReference type="SUPFAM" id="SSF51905">
    <property type="entry name" value="FAD/NAD(P)-binding domain"/>
    <property type="match status" value="1"/>
</dbReference>
<dbReference type="InterPro" id="IPR036188">
    <property type="entry name" value="FAD/NAD-bd_sf"/>
</dbReference>
<evidence type="ECO:0000313" key="10">
    <source>
        <dbReference type="Proteomes" id="UP000614272"/>
    </source>
</evidence>
<evidence type="ECO:0000256" key="4">
    <source>
        <dbReference type="ARBA" id="ARBA00022630"/>
    </source>
</evidence>
<reference evidence="10" key="1">
    <citation type="journal article" date="2019" name="Int. J. Syst. Evol. Microbiol.">
        <title>The Global Catalogue of Microorganisms (GCM) 10K type strain sequencing project: providing services to taxonomists for standard genome sequencing and annotation.</title>
        <authorList>
            <consortium name="The Broad Institute Genomics Platform"/>
            <consortium name="The Broad Institute Genome Sequencing Center for Infectious Disease"/>
            <person name="Wu L."/>
            <person name="Ma J."/>
        </authorList>
    </citation>
    <scope>NUCLEOTIDE SEQUENCE [LARGE SCALE GENOMIC DNA]</scope>
    <source>
        <strain evidence="10">CGMCC 1.12923</strain>
    </source>
</reference>
<dbReference type="InterPro" id="IPR051205">
    <property type="entry name" value="UbiH/COQ6_monooxygenase"/>
</dbReference>
<sequence>MQEFDVIVVGGSMTGSAMALGLARQNYSVAVVDPLTPDPYQAGSQPDIRVSAINAASRLLLEQLGAWEVLEAMRVCPYRRLSVWEDDARTDFTADDIAAPYLGHIIENTLIQRALYETLQQFSQTKWFSAELKALSGQDKNQVTLSDGTELSAGLLIGADGAHSKVRRQLGIGTSGWQYKQQALAVSIKTDAPQQDITWQNFVATGPMAFLPLYDGYGSLVWYHQSEQIQRLKTLSDSDLKTEIKQAFPSELMDFDILSRASFPLTRQHASGYVSNSAVLIGDAAHTINPLAGQGLNLGFKDVACLLAKLEDKIWLKDNHQLGQALSHYERKRRPDNLLMMSAMDVIYKTFSTEILPVTQLRRLGLRLAQHAGPLKKQVTRYAMGL</sequence>
<dbReference type="EMBL" id="BMGJ01000006">
    <property type="protein sequence ID" value="GGD63478.1"/>
    <property type="molecule type" value="Genomic_DNA"/>
</dbReference>
<evidence type="ECO:0000256" key="1">
    <source>
        <dbReference type="ARBA" id="ARBA00001974"/>
    </source>
</evidence>
<evidence type="ECO:0000256" key="5">
    <source>
        <dbReference type="ARBA" id="ARBA00022827"/>
    </source>
</evidence>
<keyword evidence="5" id="KW-0274">FAD</keyword>
<accession>A0ABQ1RDY9</accession>
<evidence type="ECO:0000256" key="6">
    <source>
        <dbReference type="ARBA" id="ARBA00023002"/>
    </source>
</evidence>
<name>A0ABQ1RDY9_9ALTE</name>
<keyword evidence="6" id="KW-0560">Oxidoreductase</keyword>
<comment type="caution">
    <text evidence="9">The sequence shown here is derived from an EMBL/GenBank/DDBJ whole genome shotgun (WGS) entry which is preliminary data.</text>
</comment>
<comment type="cofactor">
    <cofactor evidence="1">
        <name>FAD</name>
        <dbReference type="ChEBI" id="CHEBI:57692"/>
    </cofactor>
</comment>
<dbReference type="NCBIfam" id="TIGR01988">
    <property type="entry name" value="Ubi-OHases"/>
    <property type="match status" value="1"/>
</dbReference>
<dbReference type="PANTHER" id="PTHR43876:SF10">
    <property type="entry name" value="3-DEMETHOXYUBIQUINOL 3-HYDROXYLASE"/>
    <property type="match status" value="1"/>
</dbReference>
<keyword evidence="4" id="KW-0285">Flavoprotein</keyword>
<gene>
    <name evidence="9" type="ORF">GCM10011357_18480</name>
</gene>
<dbReference type="Pfam" id="PF01494">
    <property type="entry name" value="FAD_binding_3"/>
    <property type="match status" value="1"/>
</dbReference>
<evidence type="ECO:0000313" key="9">
    <source>
        <dbReference type="EMBL" id="GGD63478.1"/>
    </source>
</evidence>
<dbReference type="Gene3D" id="3.50.50.60">
    <property type="entry name" value="FAD/NAD(P)-binding domain"/>
    <property type="match status" value="2"/>
</dbReference>
<comment type="similarity">
    <text evidence="3">Belongs to the UbiH/COQ6 family.</text>
</comment>
<feature type="domain" description="FAD-binding" evidence="8">
    <location>
        <begin position="4"/>
        <end position="335"/>
    </location>
</feature>
<dbReference type="InterPro" id="IPR010971">
    <property type="entry name" value="UbiH/COQ6"/>
</dbReference>
<evidence type="ECO:0000256" key="3">
    <source>
        <dbReference type="ARBA" id="ARBA00005349"/>
    </source>
</evidence>